<keyword evidence="2" id="KW-1185">Reference proteome</keyword>
<dbReference type="Proteomes" id="UP000427906">
    <property type="component" value="Chromosome"/>
</dbReference>
<evidence type="ECO:0000313" key="2">
    <source>
        <dbReference type="Proteomes" id="UP000427906"/>
    </source>
</evidence>
<dbReference type="KEGG" id="dalk:DSCA_39470"/>
<dbReference type="AlphaFoldDB" id="A0A5K7YZH8"/>
<organism evidence="1 2">
    <name type="scientific">Desulfosarcina alkanivorans</name>
    <dbReference type="NCBI Taxonomy" id="571177"/>
    <lineage>
        <taxon>Bacteria</taxon>
        <taxon>Pseudomonadati</taxon>
        <taxon>Thermodesulfobacteriota</taxon>
        <taxon>Desulfobacteria</taxon>
        <taxon>Desulfobacterales</taxon>
        <taxon>Desulfosarcinaceae</taxon>
        <taxon>Desulfosarcina</taxon>
    </lineage>
</organism>
<sequence length="114" mass="12934">MRSGFQINYRHSVGNLHIYLCGEFNGMCAWELIKTIRRQRTDAGRIFVNTADLKQVVSAGAYMFKSHMTRKQLPSDWLYFKGEKGFKIAPDGSRVIISKKNGSPPEPILKALIS</sequence>
<accession>A0A5K7YZH8</accession>
<proteinExistence type="predicted"/>
<name>A0A5K7YZH8_9BACT</name>
<evidence type="ECO:0000313" key="1">
    <source>
        <dbReference type="EMBL" id="BBO70017.1"/>
    </source>
</evidence>
<reference evidence="1 2" key="1">
    <citation type="submission" date="2019-11" db="EMBL/GenBank/DDBJ databases">
        <title>Comparative genomics of hydrocarbon-degrading Desulfosarcina strains.</title>
        <authorList>
            <person name="Watanabe M."/>
            <person name="Kojima H."/>
            <person name="Fukui M."/>
        </authorList>
    </citation>
    <scope>NUCLEOTIDE SEQUENCE [LARGE SCALE GENOMIC DNA]</scope>
    <source>
        <strain evidence="1 2">PL12</strain>
    </source>
</reference>
<gene>
    <name evidence="1" type="ORF">DSCA_39470</name>
</gene>
<dbReference type="EMBL" id="AP021874">
    <property type="protein sequence ID" value="BBO70017.1"/>
    <property type="molecule type" value="Genomic_DNA"/>
</dbReference>
<protein>
    <submittedName>
        <fullName evidence="1">Uncharacterized protein</fullName>
    </submittedName>
</protein>